<comment type="caution">
    <text evidence="5">The sequence shown here is derived from an EMBL/GenBank/DDBJ whole genome shotgun (WGS) entry which is preliminary data.</text>
</comment>
<dbReference type="PANTHER" id="PTHR43963">
    <property type="entry name" value="CARBONYL REDUCTASE 1-RELATED"/>
    <property type="match status" value="1"/>
</dbReference>
<keyword evidence="2" id="KW-0521">NADP</keyword>
<dbReference type="PRINTS" id="PR00081">
    <property type="entry name" value="GDHRDH"/>
</dbReference>
<dbReference type="InterPro" id="IPR002347">
    <property type="entry name" value="SDR_fam"/>
</dbReference>
<evidence type="ECO:0000313" key="5">
    <source>
        <dbReference type="EMBL" id="KAF2726032.1"/>
    </source>
</evidence>
<organism evidence="5 6">
    <name type="scientific">Polychaeton citri CBS 116435</name>
    <dbReference type="NCBI Taxonomy" id="1314669"/>
    <lineage>
        <taxon>Eukaryota</taxon>
        <taxon>Fungi</taxon>
        <taxon>Dikarya</taxon>
        <taxon>Ascomycota</taxon>
        <taxon>Pezizomycotina</taxon>
        <taxon>Dothideomycetes</taxon>
        <taxon>Dothideomycetidae</taxon>
        <taxon>Capnodiales</taxon>
        <taxon>Capnodiaceae</taxon>
        <taxon>Polychaeton</taxon>
    </lineage>
</organism>
<dbReference type="Pfam" id="PF00106">
    <property type="entry name" value="adh_short"/>
    <property type="match status" value="1"/>
</dbReference>
<gene>
    <name evidence="5" type="ORF">K431DRAFT_280751</name>
</gene>
<dbReference type="Pfam" id="PF13561">
    <property type="entry name" value="adh_short_C2"/>
    <property type="match status" value="1"/>
</dbReference>
<keyword evidence="3" id="KW-0560">Oxidoreductase</keyword>
<name>A0A9P4QEY5_9PEZI</name>
<dbReference type="OrthoDB" id="191139at2759"/>
<dbReference type="EMBL" id="MU003766">
    <property type="protein sequence ID" value="KAF2726032.1"/>
    <property type="molecule type" value="Genomic_DNA"/>
</dbReference>
<dbReference type="InterPro" id="IPR020904">
    <property type="entry name" value="Sc_DH/Rdtase_CS"/>
</dbReference>
<keyword evidence="6" id="KW-1185">Reference proteome</keyword>
<accession>A0A9P4QEY5</accession>
<dbReference type="PANTHER" id="PTHR43963:SF6">
    <property type="entry name" value="CHAIN DEHYDROGENASE FAMILY PROTEIN, PUTATIVE (AFU_ORTHOLOGUE AFUA_3G15350)-RELATED"/>
    <property type="match status" value="1"/>
</dbReference>
<dbReference type="Gene3D" id="3.40.50.720">
    <property type="entry name" value="NAD(P)-binding Rossmann-like Domain"/>
    <property type="match status" value="1"/>
</dbReference>
<comment type="similarity">
    <text evidence="1 4">Belongs to the short-chain dehydrogenases/reductases (SDR) family.</text>
</comment>
<evidence type="ECO:0000256" key="3">
    <source>
        <dbReference type="ARBA" id="ARBA00023002"/>
    </source>
</evidence>
<dbReference type="Proteomes" id="UP000799441">
    <property type="component" value="Unassembled WGS sequence"/>
</dbReference>
<dbReference type="AlphaFoldDB" id="A0A9P4QEY5"/>
<evidence type="ECO:0000256" key="4">
    <source>
        <dbReference type="RuleBase" id="RU000363"/>
    </source>
</evidence>
<sequence length="299" mass="31831">MAAPKVIIVTGANRGIGKAICNLILSRPDLPPLSTLYATSRTGQDLGFESQLPLAQQQQKRLQLKYPRLDVSDPGSIQAFADDVRSSGRQGGGDSDGGIIDVLINNAGVNLDAEYSLTTARRTMDVNYHGTLEMCRAFLPHLRPETGRIVNLSSVASSLRLYSPAIRSRFLDPHLTLAALDDLVQEYLASVKAGSELSEGFPAGGRSYSVSKAAVTALTRMLARDWPGVSVNCCCPGWIDTDMGALVGSQGLRPPKTVEDGAKIPVRLAFGDLGGVSGGYWANDSVRSKGEGKLQEWGG</sequence>
<dbReference type="SUPFAM" id="SSF51735">
    <property type="entry name" value="NAD(P)-binding Rossmann-fold domains"/>
    <property type="match status" value="1"/>
</dbReference>
<reference evidence="5" key="1">
    <citation type="journal article" date="2020" name="Stud. Mycol.">
        <title>101 Dothideomycetes genomes: a test case for predicting lifestyles and emergence of pathogens.</title>
        <authorList>
            <person name="Haridas S."/>
            <person name="Albert R."/>
            <person name="Binder M."/>
            <person name="Bloem J."/>
            <person name="Labutti K."/>
            <person name="Salamov A."/>
            <person name="Andreopoulos B."/>
            <person name="Baker S."/>
            <person name="Barry K."/>
            <person name="Bills G."/>
            <person name="Bluhm B."/>
            <person name="Cannon C."/>
            <person name="Castanera R."/>
            <person name="Culley D."/>
            <person name="Daum C."/>
            <person name="Ezra D."/>
            <person name="Gonzalez J."/>
            <person name="Henrissat B."/>
            <person name="Kuo A."/>
            <person name="Liang C."/>
            <person name="Lipzen A."/>
            <person name="Lutzoni F."/>
            <person name="Magnuson J."/>
            <person name="Mondo S."/>
            <person name="Nolan M."/>
            <person name="Ohm R."/>
            <person name="Pangilinan J."/>
            <person name="Park H.-J."/>
            <person name="Ramirez L."/>
            <person name="Alfaro M."/>
            <person name="Sun H."/>
            <person name="Tritt A."/>
            <person name="Yoshinaga Y."/>
            <person name="Zwiers L.-H."/>
            <person name="Turgeon B."/>
            <person name="Goodwin S."/>
            <person name="Spatafora J."/>
            <person name="Crous P."/>
            <person name="Grigoriev I."/>
        </authorList>
    </citation>
    <scope>NUCLEOTIDE SEQUENCE</scope>
    <source>
        <strain evidence="5">CBS 116435</strain>
    </source>
</reference>
<dbReference type="PRINTS" id="PR00080">
    <property type="entry name" value="SDRFAMILY"/>
</dbReference>
<dbReference type="PROSITE" id="PS00061">
    <property type="entry name" value="ADH_SHORT"/>
    <property type="match status" value="1"/>
</dbReference>
<protein>
    <submittedName>
        <fullName evidence="5">NAD(P)-binding protein</fullName>
    </submittedName>
</protein>
<dbReference type="GO" id="GO:0016491">
    <property type="term" value="F:oxidoreductase activity"/>
    <property type="evidence" value="ECO:0007669"/>
    <property type="project" value="UniProtKB-KW"/>
</dbReference>
<evidence type="ECO:0000256" key="2">
    <source>
        <dbReference type="ARBA" id="ARBA00022857"/>
    </source>
</evidence>
<evidence type="ECO:0000256" key="1">
    <source>
        <dbReference type="ARBA" id="ARBA00006484"/>
    </source>
</evidence>
<dbReference type="InterPro" id="IPR036291">
    <property type="entry name" value="NAD(P)-bd_dom_sf"/>
</dbReference>
<evidence type="ECO:0000313" key="6">
    <source>
        <dbReference type="Proteomes" id="UP000799441"/>
    </source>
</evidence>
<proteinExistence type="inferred from homology"/>